<dbReference type="InterPro" id="IPR050396">
    <property type="entry name" value="Glycosyltr_51/Transpeptidase"/>
</dbReference>
<keyword evidence="12" id="KW-0328">Glycosyltransferase</keyword>
<feature type="domain" description="Penicillin-binding protein transpeptidase" evidence="30">
    <location>
        <begin position="461"/>
        <end position="725"/>
    </location>
</feature>
<dbReference type="GO" id="GO:0006508">
    <property type="term" value="P:proteolysis"/>
    <property type="evidence" value="ECO:0007669"/>
    <property type="project" value="UniProtKB-KW"/>
</dbReference>
<dbReference type="GO" id="GO:0008658">
    <property type="term" value="F:penicillin binding"/>
    <property type="evidence" value="ECO:0007669"/>
    <property type="project" value="InterPro"/>
</dbReference>
<evidence type="ECO:0000256" key="7">
    <source>
        <dbReference type="ARBA" id="ARBA00018638"/>
    </source>
</evidence>
<dbReference type="GO" id="GO:0009252">
    <property type="term" value="P:peptidoglycan biosynthetic process"/>
    <property type="evidence" value="ECO:0007669"/>
    <property type="project" value="UniProtKB-UniPathway"/>
</dbReference>
<dbReference type="Pfam" id="PF00912">
    <property type="entry name" value="Transgly"/>
    <property type="match status" value="1"/>
</dbReference>
<dbReference type="Gene3D" id="1.10.3810.10">
    <property type="entry name" value="Biosynthetic peptidoglycan transglycosylase-like"/>
    <property type="match status" value="1"/>
</dbReference>
<reference evidence="33 34" key="1">
    <citation type="submission" date="2016-11" db="EMBL/GenBank/DDBJ databases">
        <authorList>
            <person name="Jaros S."/>
            <person name="Januszkiewicz K."/>
            <person name="Wedrychowicz H."/>
        </authorList>
    </citation>
    <scope>NUCLEOTIDE SEQUENCE [LARGE SCALE GENOMIC DNA]</scope>
    <source>
        <strain evidence="33 34">DSM 17737</strain>
    </source>
</reference>
<dbReference type="STRING" id="364032.SAMN05443662_0120"/>
<gene>
    <name evidence="33" type="ORF">SAMN05443662_0120</name>
</gene>
<keyword evidence="18" id="KW-0573">Peptidoglycan synthesis</keyword>
<comment type="subcellular location">
    <subcellularLocation>
        <location evidence="2">Cell inner membrane</location>
        <topology evidence="2">Single-pass type II membrane protein</topology>
    </subcellularLocation>
</comment>
<dbReference type="GO" id="GO:0005886">
    <property type="term" value="C:plasma membrane"/>
    <property type="evidence" value="ECO:0007669"/>
    <property type="project" value="UniProtKB-SubCell"/>
</dbReference>
<comment type="pathway">
    <text evidence="3">Cell wall biogenesis; peptidoglycan biosynthesis.</text>
</comment>
<keyword evidence="14 29" id="KW-0812">Transmembrane</keyword>
<feature type="domain" description="Penicillin-binding protein OB-like" evidence="32">
    <location>
        <begin position="348"/>
        <end position="456"/>
    </location>
</feature>
<keyword evidence="23" id="KW-0961">Cell wall biogenesis/degradation</keyword>
<evidence type="ECO:0000256" key="20">
    <source>
        <dbReference type="ARBA" id="ARBA00023136"/>
    </source>
</evidence>
<evidence type="ECO:0000256" key="2">
    <source>
        <dbReference type="ARBA" id="ARBA00004249"/>
    </source>
</evidence>
<dbReference type="RefSeq" id="WP_234947253.1">
    <property type="nucleotide sequence ID" value="NZ_FSRE01000001.1"/>
</dbReference>
<evidence type="ECO:0000256" key="18">
    <source>
        <dbReference type="ARBA" id="ARBA00022984"/>
    </source>
</evidence>
<keyword evidence="13" id="KW-0808">Transferase</keyword>
<evidence type="ECO:0000256" key="23">
    <source>
        <dbReference type="ARBA" id="ARBA00023316"/>
    </source>
</evidence>
<evidence type="ECO:0000256" key="4">
    <source>
        <dbReference type="ARBA" id="ARBA00007090"/>
    </source>
</evidence>
<evidence type="ECO:0000313" key="34">
    <source>
        <dbReference type="Proteomes" id="UP000198461"/>
    </source>
</evidence>
<comment type="catalytic activity">
    <reaction evidence="26">
        <text>[GlcNAc-(1-&gt;4)-Mur2Ac(oyl-L-Ala-gamma-D-Glu-L-Lys-D-Ala-D-Ala)](n)-di-trans,octa-cis-undecaprenyl diphosphate + beta-D-GlcNAc-(1-&gt;4)-Mur2Ac(oyl-L-Ala-gamma-D-Glu-L-Lys-D-Ala-D-Ala)-di-trans,octa-cis-undecaprenyl diphosphate = [GlcNAc-(1-&gt;4)-Mur2Ac(oyl-L-Ala-gamma-D-Glu-L-Lys-D-Ala-D-Ala)](n+1)-di-trans,octa-cis-undecaprenyl diphosphate + di-trans,octa-cis-undecaprenyl diphosphate + H(+)</text>
        <dbReference type="Rhea" id="RHEA:23708"/>
        <dbReference type="Rhea" id="RHEA-COMP:9602"/>
        <dbReference type="Rhea" id="RHEA-COMP:9603"/>
        <dbReference type="ChEBI" id="CHEBI:15378"/>
        <dbReference type="ChEBI" id="CHEBI:58405"/>
        <dbReference type="ChEBI" id="CHEBI:60033"/>
        <dbReference type="ChEBI" id="CHEBI:78435"/>
        <dbReference type="EC" id="2.4.99.28"/>
    </reaction>
</comment>
<evidence type="ECO:0000256" key="16">
    <source>
        <dbReference type="ARBA" id="ARBA00022960"/>
    </source>
</evidence>
<evidence type="ECO:0000256" key="15">
    <source>
        <dbReference type="ARBA" id="ARBA00022801"/>
    </source>
</evidence>
<evidence type="ECO:0000256" key="5">
    <source>
        <dbReference type="ARBA" id="ARBA00007739"/>
    </source>
</evidence>
<keyword evidence="10" id="KW-0121">Carboxypeptidase</keyword>
<dbReference type="SUPFAM" id="SSF56601">
    <property type="entry name" value="beta-lactamase/transpeptidase-like"/>
    <property type="match status" value="1"/>
</dbReference>
<comment type="function">
    <text evidence="1">Cell wall formation. Synthesis of cross-linked peptidoglycan from the lipid intermediates. The enzyme has a penicillin-insensitive transglycosylase N-terminal domain (formation of linear glycan strands) and a penicillin-sensitive transpeptidase C-terminal domain (cross-linking of the peptide subunits).</text>
</comment>
<evidence type="ECO:0000259" key="30">
    <source>
        <dbReference type="Pfam" id="PF00905"/>
    </source>
</evidence>
<evidence type="ECO:0000256" key="28">
    <source>
        <dbReference type="SAM" id="MobiDB-lite"/>
    </source>
</evidence>
<accession>A0A1N6DG29</accession>
<dbReference type="AlphaFoldDB" id="A0A1N6DG29"/>
<keyword evidence="20 29" id="KW-0472">Membrane</keyword>
<dbReference type="InterPro" id="IPR012338">
    <property type="entry name" value="Beta-lactam/transpept-like"/>
</dbReference>
<comment type="catalytic activity">
    <reaction evidence="24">
        <text>Preferential cleavage: (Ac)2-L-Lys-D-Ala-|-D-Ala. Also transpeptidation of peptidyl-alanyl moieties that are N-acyl substituents of D-alanine.</text>
        <dbReference type="EC" id="3.4.16.4"/>
    </reaction>
</comment>
<evidence type="ECO:0000259" key="31">
    <source>
        <dbReference type="Pfam" id="PF00912"/>
    </source>
</evidence>
<dbReference type="NCBIfam" id="TIGR02074">
    <property type="entry name" value="PBP_1a_fam"/>
    <property type="match status" value="1"/>
</dbReference>
<dbReference type="InterPro" id="IPR001460">
    <property type="entry name" value="PCN-bd_Tpept"/>
</dbReference>
<evidence type="ECO:0000256" key="11">
    <source>
        <dbReference type="ARBA" id="ARBA00022670"/>
    </source>
</evidence>
<dbReference type="GO" id="GO:0046677">
    <property type="term" value="P:response to antibiotic"/>
    <property type="evidence" value="ECO:0007669"/>
    <property type="project" value="UniProtKB-KW"/>
</dbReference>
<evidence type="ECO:0000256" key="29">
    <source>
        <dbReference type="SAM" id="Phobius"/>
    </source>
</evidence>
<sequence>MTEPTKSPLLDDATGETPPPAPSEKPTQKPARKKRRWLWLTALVLFVLLPASLVGWYAVTIYPTLPDASELKDVRYQVPLRILTHDGKLISEIGTQKRIPLSYDQIPQRMTQAIIAAEDENFFSHPGIDPKGLARAVYQLITTGHKKSGGSTITMQVARNFFLSRKKTFLRKLNEIVLSLKIEHQLSKPEILALYLNKIFLGHRSYGVAAAAQTYYGKDIHELTLDEYAMLAGLPKAPSAYNPITNPERAKLRRDYVLRRMHELGFISEAKMREAMAQPVHAKLSGARIEVEAGYVAEMARAWAEERYGQKALEMGLTIITSVDSRLQQAANEAVRRGLLDYERRHGYRGPAGHLAPAEMVDDEAVQKALEALPAPGHLKPAVVTEVTKKIARARLVDDTEIELPFDPALKWAAAFIDVNHKGPAPTSPFEVVKVGDLIYVEQRDDQWLLAQIPRVQGALISIDTHDGRVLALVGGFDYFASKFNRAVQGKRQIGSNIKPFLYSAALDKGYTAATIINDAPVVFHDKALEDVWRPENDSGRFYGPTRLRVALTHSRNLVSIRILQDIGIRYAIDYISRFGFPKEELLRHADLSLALGTPQFSPWQVVRGYSTFANGGYLIDPWFIETVQNFNGKPDYEAQPRTACSPEAPCLADDPLAAPRVISPQNAYIMTTIMQDVIRHGTGRRARVLNRSDIAGKTGTTNDQKDAWFSGFNPKVATTVWVGYDEPATLGRREFGSRAALPIWIDYMRVALADQPEQPFPKPTGLVEVPIDPKTGQAVPPGTAGTKMELFREAFAPKVPEKSQQEMEHTINELFQ</sequence>
<evidence type="ECO:0000256" key="9">
    <source>
        <dbReference type="ARBA" id="ARBA00022519"/>
    </source>
</evidence>
<evidence type="ECO:0000256" key="13">
    <source>
        <dbReference type="ARBA" id="ARBA00022679"/>
    </source>
</evidence>
<feature type="domain" description="Glycosyl transferase family 51" evidence="31">
    <location>
        <begin position="86"/>
        <end position="262"/>
    </location>
</feature>
<dbReference type="UniPathway" id="UPA00219"/>
<keyword evidence="19 29" id="KW-1133">Transmembrane helix</keyword>
<dbReference type="GO" id="GO:0009002">
    <property type="term" value="F:serine-type D-Ala-D-Ala carboxypeptidase activity"/>
    <property type="evidence" value="ECO:0007669"/>
    <property type="project" value="UniProtKB-EC"/>
</dbReference>
<evidence type="ECO:0000256" key="14">
    <source>
        <dbReference type="ARBA" id="ARBA00022692"/>
    </source>
</evidence>
<dbReference type="Pfam" id="PF00905">
    <property type="entry name" value="Transpeptidase"/>
    <property type="match status" value="1"/>
</dbReference>
<dbReference type="SUPFAM" id="SSF53955">
    <property type="entry name" value="Lysozyme-like"/>
    <property type="match status" value="1"/>
</dbReference>
<dbReference type="GO" id="GO:0071555">
    <property type="term" value="P:cell wall organization"/>
    <property type="evidence" value="ECO:0007669"/>
    <property type="project" value="UniProtKB-KW"/>
</dbReference>
<evidence type="ECO:0000256" key="3">
    <source>
        <dbReference type="ARBA" id="ARBA00004752"/>
    </source>
</evidence>
<dbReference type="PANTHER" id="PTHR32282">
    <property type="entry name" value="BINDING PROTEIN TRANSPEPTIDASE, PUTATIVE-RELATED"/>
    <property type="match status" value="1"/>
</dbReference>
<evidence type="ECO:0000256" key="8">
    <source>
        <dbReference type="ARBA" id="ARBA00022475"/>
    </source>
</evidence>
<keyword evidence="9" id="KW-0997">Cell inner membrane</keyword>
<keyword evidence="11" id="KW-0645">Protease</keyword>
<dbReference type="GO" id="GO:0008360">
    <property type="term" value="P:regulation of cell shape"/>
    <property type="evidence" value="ECO:0007669"/>
    <property type="project" value="UniProtKB-KW"/>
</dbReference>
<evidence type="ECO:0000256" key="24">
    <source>
        <dbReference type="ARBA" id="ARBA00034000"/>
    </source>
</evidence>
<keyword evidence="21" id="KW-0046">Antibiotic resistance</keyword>
<keyword evidence="8" id="KW-1003">Cell membrane</keyword>
<proteinExistence type="inferred from homology"/>
<dbReference type="InterPro" id="IPR031376">
    <property type="entry name" value="PCB_OB"/>
</dbReference>
<evidence type="ECO:0000256" key="17">
    <source>
        <dbReference type="ARBA" id="ARBA00022968"/>
    </source>
</evidence>
<evidence type="ECO:0000256" key="10">
    <source>
        <dbReference type="ARBA" id="ARBA00022645"/>
    </source>
</evidence>
<evidence type="ECO:0000256" key="27">
    <source>
        <dbReference type="ARBA" id="ARBA00060592"/>
    </source>
</evidence>
<feature type="transmembrane region" description="Helical" evidence="29">
    <location>
        <begin position="37"/>
        <end position="59"/>
    </location>
</feature>
<evidence type="ECO:0000256" key="21">
    <source>
        <dbReference type="ARBA" id="ARBA00023251"/>
    </source>
</evidence>
<organism evidence="33 34">
    <name type="scientific">Sulfurivirga caldicuralii</name>
    <dbReference type="NCBI Taxonomy" id="364032"/>
    <lineage>
        <taxon>Bacteria</taxon>
        <taxon>Pseudomonadati</taxon>
        <taxon>Pseudomonadota</taxon>
        <taxon>Gammaproteobacteria</taxon>
        <taxon>Thiotrichales</taxon>
        <taxon>Piscirickettsiaceae</taxon>
        <taxon>Sulfurivirga</taxon>
    </lineage>
</organism>
<dbReference type="GO" id="GO:0030288">
    <property type="term" value="C:outer membrane-bounded periplasmic space"/>
    <property type="evidence" value="ECO:0007669"/>
    <property type="project" value="TreeGrafter"/>
</dbReference>
<evidence type="ECO:0000256" key="22">
    <source>
        <dbReference type="ARBA" id="ARBA00023268"/>
    </source>
</evidence>
<dbReference type="Proteomes" id="UP000198461">
    <property type="component" value="Unassembled WGS sequence"/>
</dbReference>
<dbReference type="EC" id="3.4.16.4" evidence="6"/>
<dbReference type="Pfam" id="PF17092">
    <property type="entry name" value="PCB_OB"/>
    <property type="match status" value="1"/>
</dbReference>
<comment type="similarity">
    <text evidence="4">In the C-terminal section; belongs to the transpeptidase family.</text>
</comment>
<evidence type="ECO:0000259" key="32">
    <source>
        <dbReference type="Pfam" id="PF17092"/>
    </source>
</evidence>
<evidence type="ECO:0000256" key="6">
    <source>
        <dbReference type="ARBA" id="ARBA00012448"/>
    </source>
</evidence>
<evidence type="ECO:0000256" key="26">
    <source>
        <dbReference type="ARBA" id="ARBA00049902"/>
    </source>
</evidence>
<comment type="pathway">
    <text evidence="27">Glycan biosynthesis.</text>
</comment>
<keyword evidence="15" id="KW-0378">Hydrolase</keyword>
<evidence type="ECO:0000256" key="1">
    <source>
        <dbReference type="ARBA" id="ARBA00002624"/>
    </source>
</evidence>
<evidence type="ECO:0000256" key="25">
    <source>
        <dbReference type="ARBA" id="ARBA00044770"/>
    </source>
</evidence>
<evidence type="ECO:0000256" key="19">
    <source>
        <dbReference type="ARBA" id="ARBA00022989"/>
    </source>
</evidence>
<keyword evidence="22" id="KW-0511">Multifunctional enzyme</keyword>
<protein>
    <recommendedName>
        <fullName evidence="7">Penicillin-binding protein 1A</fullName>
        <ecNumber evidence="25">2.4.99.28</ecNumber>
        <ecNumber evidence="6">3.4.16.4</ecNumber>
    </recommendedName>
</protein>
<evidence type="ECO:0000313" key="33">
    <source>
        <dbReference type="EMBL" id="SIN69771.1"/>
    </source>
</evidence>
<dbReference type="InterPro" id="IPR036950">
    <property type="entry name" value="PBP_transglycosylase"/>
</dbReference>
<feature type="region of interest" description="Disordered" evidence="28">
    <location>
        <begin position="1"/>
        <end position="30"/>
    </location>
</feature>
<dbReference type="InterPro" id="IPR023346">
    <property type="entry name" value="Lysozyme-like_dom_sf"/>
</dbReference>
<name>A0A1N6DG29_9GAMM</name>
<dbReference type="PANTHER" id="PTHR32282:SF27">
    <property type="entry name" value="PENICILLIN-BINDING PROTEIN 1A"/>
    <property type="match status" value="1"/>
</dbReference>
<keyword evidence="17" id="KW-0735">Signal-anchor</keyword>
<keyword evidence="16" id="KW-0133">Cell shape</keyword>
<dbReference type="EC" id="2.4.99.28" evidence="25"/>
<keyword evidence="34" id="KW-1185">Reference proteome</keyword>
<evidence type="ECO:0000256" key="12">
    <source>
        <dbReference type="ARBA" id="ARBA00022676"/>
    </source>
</evidence>
<dbReference type="FunFam" id="1.10.3810.10:FF:000003">
    <property type="entry name" value="Penicillin-binding protein 1a"/>
    <property type="match status" value="1"/>
</dbReference>
<dbReference type="EMBL" id="FSRE01000001">
    <property type="protein sequence ID" value="SIN69771.1"/>
    <property type="molecule type" value="Genomic_DNA"/>
</dbReference>
<dbReference type="GO" id="GO:0008955">
    <property type="term" value="F:peptidoglycan glycosyltransferase activity"/>
    <property type="evidence" value="ECO:0007669"/>
    <property type="project" value="UniProtKB-EC"/>
</dbReference>
<comment type="similarity">
    <text evidence="5">In the N-terminal section; belongs to the glycosyltransferase 51 family.</text>
</comment>
<dbReference type="InterPro" id="IPR001264">
    <property type="entry name" value="Glyco_trans_51"/>
</dbReference>
<dbReference type="Gene3D" id="3.40.710.10">
    <property type="entry name" value="DD-peptidase/beta-lactamase superfamily"/>
    <property type="match status" value="2"/>
</dbReference>